<dbReference type="RefSeq" id="WP_255901634.1">
    <property type="nucleotide sequence ID" value="NZ_JAFMZO010000002.1"/>
</dbReference>
<dbReference type="EMBL" id="JBHUHZ010000004">
    <property type="protein sequence ID" value="MFD2164350.1"/>
    <property type="molecule type" value="Genomic_DNA"/>
</dbReference>
<accession>A0ABW4ZRD3</accession>
<gene>
    <name evidence="1" type="ORF">ACFSJU_18230</name>
</gene>
<dbReference type="Gene3D" id="3.30.70.1290">
    <property type="entry name" value="Transposase IS200-like"/>
    <property type="match status" value="1"/>
</dbReference>
<organism evidence="1 2">
    <name type="scientific">Paradesertivirga mongoliensis</name>
    <dbReference type="NCBI Taxonomy" id="2100740"/>
    <lineage>
        <taxon>Bacteria</taxon>
        <taxon>Pseudomonadati</taxon>
        <taxon>Bacteroidota</taxon>
        <taxon>Sphingobacteriia</taxon>
        <taxon>Sphingobacteriales</taxon>
        <taxon>Sphingobacteriaceae</taxon>
        <taxon>Paradesertivirga</taxon>
    </lineage>
</organism>
<evidence type="ECO:0000313" key="2">
    <source>
        <dbReference type="Proteomes" id="UP001597387"/>
    </source>
</evidence>
<evidence type="ECO:0000313" key="1">
    <source>
        <dbReference type="EMBL" id="MFD2164350.1"/>
    </source>
</evidence>
<keyword evidence="2" id="KW-1185">Reference proteome</keyword>
<proteinExistence type="predicted"/>
<dbReference type="InterPro" id="IPR036515">
    <property type="entry name" value="Transposase_17_sf"/>
</dbReference>
<protein>
    <recommendedName>
        <fullName evidence="3">Transposase</fullName>
    </recommendedName>
</protein>
<comment type="caution">
    <text evidence="1">The sequence shown here is derived from an EMBL/GenBank/DDBJ whole genome shotgun (WGS) entry which is preliminary data.</text>
</comment>
<evidence type="ECO:0008006" key="3">
    <source>
        <dbReference type="Google" id="ProtNLM"/>
    </source>
</evidence>
<reference evidence="2" key="1">
    <citation type="journal article" date="2019" name="Int. J. Syst. Evol. Microbiol.">
        <title>The Global Catalogue of Microorganisms (GCM) 10K type strain sequencing project: providing services to taxonomists for standard genome sequencing and annotation.</title>
        <authorList>
            <consortium name="The Broad Institute Genomics Platform"/>
            <consortium name="The Broad Institute Genome Sequencing Center for Infectious Disease"/>
            <person name="Wu L."/>
            <person name="Ma J."/>
        </authorList>
    </citation>
    <scope>NUCLEOTIDE SEQUENCE [LARGE SCALE GENOMIC DNA]</scope>
    <source>
        <strain evidence="2">KCTC 42217</strain>
    </source>
</reference>
<dbReference type="Proteomes" id="UP001597387">
    <property type="component" value="Unassembled WGS sequence"/>
</dbReference>
<sequence length="87" mass="10269">MAAYLRQTEGIFKKAGEKNNRNNEYQFWQQDNHPVQCDTNDTLDSRVNYLHENPVRAGLVRNVQDYVYSSAIDYYTEEKGLLEMDFV</sequence>
<name>A0ABW4ZRD3_9SPHI</name>